<dbReference type="PROSITE" id="PS00626">
    <property type="entry name" value="RCC1_2"/>
    <property type="match status" value="1"/>
</dbReference>
<evidence type="ECO:0000313" key="2">
    <source>
        <dbReference type="EMBL" id="CAE8625113.1"/>
    </source>
</evidence>
<evidence type="ECO:0000256" key="1">
    <source>
        <dbReference type="SAM" id="Phobius"/>
    </source>
</evidence>
<dbReference type="OrthoDB" id="419808at2759"/>
<protein>
    <submittedName>
        <fullName evidence="2">Uncharacterized protein</fullName>
    </submittedName>
</protein>
<feature type="transmembrane region" description="Helical" evidence="1">
    <location>
        <begin position="12"/>
        <end position="32"/>
    </location>
</feature>
<keyword evidence="1" id="KW-1133">Transmembrane helix</keyword>
<proteinExistence type="predicted"/>
<dbReference type="EMBL" id="CAJNNV010028581">
    <property type="protein sequence ID" value="CAE8625113.1"/>
    <property type="molecule type" value="Genomic_DNA"/>
</dbReference>
<name>A0A813GD98_POLGL</name>
<dbReference type="AlphaFoldDB" id="A0A813GD98"/>
<evidence type="ECO:0000313" key="3">
    <source>
        <dbReference type="Proteomes" id="UP000654075"/>
    </source>
</evidence>
<reference evidence="2" key="1">
    <citation type="submission" date="2021-02" db="EMBL/GenBank/DDBJ databases">
        <authorList>
            <person name="Dougan E. K."/>
            <person name="Rhodes N."/>
            <person name="Thang M."/>
            <person name="Chan C."/>
        </authorList>
    </citation>
    <scope>NUCLEOTIDE SEQUENCE</scope>
</reference>
<keyword evidence="1" id="KW-0812">Transmembrane</keyword>
<organism evidence="2 3">
    <name type="scientific">Polarella glacialis</name>
    <name type="common">Dinoflagellate</name>
    <dbReference type="NCBI Taxonomy" id="89957"/>
    <lineage>
        <taxon>Eukaryota</taxon>
        <taxon>Sar</taxon>
        <taxon>Alveolata</taxon>
        <taxon>Dinophyceae</taxon>
        <taxon>Suessiales</taxon>
        <taxon>Suessiaceae</taxon>
        <taxon>Polarella</taxon>
    </lineage>
</organism>
<feature type="non-terminal residue" evidence="2">
    <location>
        <position position="276"/>
    </location>
</feature>
<dbReference type="Proteomes" id="UP000654075">
    <property type="component" value="Unassembled WGS sequence"/>
</dbReference>
<dbReference type="InterPro" id="IPR000408">
    <property type="entry name" value="Reg_chr_condens"/>
</dbReference>
<keyword evidence="1" id="KW-0472">Membrane</keyword>
<gene>
    <name evidence="2" type="ORF">PGLA1383_LOCUS42146</name>
</gene>
<accession>A0A813GD98</accession>
<sequence length="276" mass="29610">MQIRDLDRRQRIYGGAGVLLICAGIFHTFLLIKLTPVYTSTECGDQTGELKELSVGINTIHLALEISVRCTNPNPYKIDILSSTPGRVFVGDKMEVQVGHLVVIPGSYLSEQGTGTVRVQMNADIAGQTANALLPHFLEDSAVPLLMELQFNVGISVNFGLMGSWGTTAPFKKSCGMHMMGLLVNQFVDADDKSSKGRLGPLVCRESFEGIEIPAVGEADETPKDGRMGFSAAQVAPSEVEAGELLKNFSLGSIICLSFLSGFVLLYSAITGEPIP</sequence>
<comment type="caution">
    <text evidence="2">The sequence shown here is derived from an EMBL/GenBank/DDBJ whole genome shotgun (WGS) entry which is preliminary data.</text>
</comment>
<keyword evidence="3" id="KW-1185">Reference proteome</keyword>